<dbReference type="EMBL" id="CP147404">
    <property type="protein sequence ID" value="WXB92770.1"/>
    <property type="molecule type" value="Genomic_DNA"/>
</dbReference>
<proteinExistence type="predicted"/>
<dbReference type="SUPFAM" id="SSF53328">
    <property type="entry name" value="Formyltransferase"/>
    <property type="match status" value="1"/>
</dbReference>
<keyword evidence="3" id="KW-1185">Reference proteome</keyword>
<evidence type="ECO:0000313" key="2">
    <source>
        <dbReference type="EMBL" id="WXB92770.1"/>
    </source>
</evidence>
<protein>
    <submittedName>
        <fullName evidence="2">Methionyl-tRNA formyltransferase</fullName>
    </submittedName>
</protein>
<name>A0ABZ2N5E6_9BACI</name>
<dbReference type="Pfam" id="PF21553">
    <property type="entry name" value="Formyl_trans_C_2"/>
    <property type="match status" value="1"/>
</dbReference>
<dbReference type="InterPro" id="IPR011034">
    <property type="entry name" value="Formyl_transferase-like_C_sf"/>
</dbReference>
<evidence type="ECO:0000313" key="3">
    <source>
        <dbReference type="Proteomes" id="UP001387364"/>
    </source>
</evidence>
<evidence type="ECO:0000259" key="1">
    <source>
        <dbReference type="Pfam" id="PF21553"/>
    </source>
</evidence>
<dbReference type="Proteomes" id="UP001387364">
    <property type="component" value="Chromosome"/>
</dbReference>
<dbReference type="CDD" id="cd08821">
    <property type="entry name" value="FMT_core_like_1"/>
    <property type="match status" value="1"/>
</dbReference>
<accession>A0ABZ2N5E6</accession>
<organism evidence="2 3">
    <name type="scientific">Bacillus kandeliae</name>
    <dbReference type="NCBI Taxonomy" id="3129297"/>
    <lineage>
        <taxon>Bacteria</taxon>
        <taxon>Bacillati</taxon>
        <taxon>Bacillota</taxon>
        <taxon>Bacilli</taxon>
        <taxon>Bacillales</taxon>
        <taxon>Bacillaceae</taxon>
        <taxon>Bacillus</taxon>
    </lineage>
</organism>
<sequence>MNIVIAYNQPWYEKIADNIFKKNQKVKVFTITDPSSLNEAVLEEIDPYYIFFPHWSYIIKEDIYSKYKCVIFHMTDLPFGRGGSPLQNLISRGIYETKISALQCVKELDAGPIYLKKSYSLFGNAEEIYMRASDTIEDMIQYIIEFDPKPKPQQGEVVEFARRTPEEGNIENVEGLQEAFDYIRMLDAEGYPKAFVEVGNFIIEFERASLKKDHVHADVKIKLKEGK</sequence>
<dbReference type="InterPro" id="IPR036477">
    <property type="entry name" value="Formyl_transf_N_sf"/>
</dbReference>
<dbReference type="Gene3D" id="3.10.25.20">
    <property type="match status" value="1"/>
</dbReference>
<gene>
    <name evidence="2" type="ORF">WDJ61_16325</name>
</gene>
<reference evidence="2 3" key="1">
    <citation type="submission" date="2024-02" db="EMBL/GenBank/DDBJ databases">
        <title>Seven novel Bacillus-like species.</title>
        <authorList>
            <person name="Liu G."/>
        </authorList>
    </citation>
    <scope>NUCLEOTIDE SEQUENCE [LARGE SCALE GENOMIC DNA]</scope>
    <source>
        <strain evidence="2 3">FJAT-52991</strain>
    </source>
</reference>
<dbReference type="InterPro" id="IPR049355">
    <property type="entry name" value="Formyl_trans-like_C"/>
</dbReference>
<dbReference type="Gene3D" id="3.40.50.170">
    <property type="entry name" value="Formyl transferase, N-terminal domain"/>
    <property type="match status" value="1"/>
</dbReference>
<dbReference type="RefSeq" id="WP_338751607.1">
    <property type="nucleotide sequence ID" value="NZ_CP147404.1"/>
</dbReference>
<dbReference type="SUPFAM" id="SSF50486">
    <property type="entry name" value="FMT C-terminal domain-like"/>
    <property type="match status" value="1"/>
</dbReference>
<feature type="domain" description="Methionyl-tRNA formyltransferase-like C-terminal" evidence="1">
    <location>
        <begin position="165"/>
        <end position="222"/>
    </location>
</feature>